<dbReference type="InterPro" id="IPR051343">
    <property type="entry name" value="G-type_lectin_kinases/EP1-like"/>
</dbReference>
<dbReference type="PANTHER" id="PTHR47976">
    <property type="entry name" value="G-TYPE LECTIN S-RECEPTOR-LIKE SERINE/THREONINE-PROTEIN KINASE SD2-5"/>
    <property type="match status" value="1"/>
</dbReference>
<evidence type="ECO:0000256" key="6">
    <source>
        <dbReference type="ARBA" id="ARBA00022692"/>
    </source>
</evidence>
<keyword evidence="7" id="KW-0732">Signal</keyword>
<evidence type="ECO:0000313" key="21">
    <source>
        <dbReference type="Proteomes" id="UP000237105"/>
    </source>
</evidence>
<comment type="subcellular location">
    <subcellularLocation>
        <location evidence="1">Membrane</location>
        <topology evidence="1">Single-pass type I membrane protein</topology>
    </subcellularLocation>
</comment>
<reference evidence="21" key="1">
    <citation type="submission" date="2016-06" db="EMBL/GenBank/DDBJ databases">
        <title>Parallel loss of symbiosis genes in relatives of nitrogen-fixing non-legume Parasponia.</title>
        <authorList>
            <person name="Van Velzen R."/>
            <person name="Holmer R."/>
            <person name="Bu F."/>
            <person name="Rutten L."/>
            <person name="Van Zeijl A."/>
            <person name="Liu W."/>
            <person name="Santuari L."/>
            <person name="Cao Q."/>
            <person name="Sharma T."/>
            <person name="Shen D."/>
            <person name="Roswanjaya Y."/>
            <person name="Wardhani T."/>
            <person name="Kalhor M.S."/>
            <person name="Jansen J."/>
            <person name="Van den Hoogen J."/>
            <person name="Gungor B."/>
            <person name="Hartog M."/>
            <person name="Hontelez J."/>
            <person name="Verver J."/>
            <person name="Yang W.-C."/>
            <person name="Schijlen E."/>
            <person name="Repin R."/>
            <person name="Schilthuizen M."/>
            <person name="Schranz E."/>
            <person name="Heidstra R."/>
            <person name="Miyata K."/>
            <person name="Fedorova E."/>
            <person name="Kohlen W."/>
            <person name="Bisseling T."/>
            <person name="Smit S."/>
            <person name="Geurts R."/>
        </authorList>
    </citation>
    <scope>NUCLEOTIDE SEQUENCE [LARGE SCALE GENOMIC DNA]</scope>
    <source>
        <strain evidence="21">cv. WU1-14</strain>
    </source>
</reference>
<dbReference type="OrthoDB" id="1193728at2759"/>
<evidence type="ECO:0000256" key="8">
    <source>
        <dbReference type="ARBA" id="ARBA00022734"/>
    </source>
</evidence>
<dbReference type="Proteomes" id="UP000237105">
    <property type="component" value="Unassembled WGS sequence"/>
</dbReference>
<evidence type="ECO:0000256" key="14">
    <source>
        <dbReference type="ARBA" id="ARBA00023157"/>
    </source>
</evidence>
<comment type="catalytic activity">
    <reaction evidence="17">
        <text>L-threonyl-[protein] + ATP = O-phospho-L-threonyl-[protein] + ADP + H(+)</text>
        <dbReference type="Rhea" id="RHEA:46608"/>
        <dbReference type="Rhea" id="RHEA-COMP:11060"/>
        <dbReference type="Rhea" id="RHEA-COMP:11605"/>
        <dbReference type="ChEBI" id="CHEBI:15378"/>
        <dbReference type="ChEBI" id="CHEBI:30013"/>
        <dbReference type="ChEBI" id="CHEBI:30616"/>
        <dbReference type="ChEBI" id="CHEBI:61977"/>
        <dbReference type="ChEBI" id="CHEBI:456216"/>
        <dbReference type="EC" id="2.7.11.1"/>
    </reaction>
</comment>
<keyword evidence="13" id="KW-0472">Membrane</keyword>
<keyword evidence="8" id="KW-0430">Lectin</keyword>
<evidence type="ECO:0000256" key="18">
    <source>
        <dbReference type="ARBA" id="ARBA00048679"/>
    </source>
</evidence>
<keyword evidence="6" id="KW-0812">Transmembrane</keyword>
<keyword evidence="10 20" id="KW-0418">Kinase</keyword>
<dbReference type="FunFam" id="3.30.200.20:FF:000059">
    <property type="entry name" value="S-receptor-like serine/threonine-protein kinase"/>
    <property type="match status" value="1"/>
</dbReference>
<sequence length="394" mass="45358">MNVDWPSSDYMRLPSFTGDMRKEHCLRDCLCAVAIIREGICWKKKLPLLNGIVDNSRLSVAFLKIRKDNFTCLGFFFIYRRKRKWSQKEVVDMSLHCFTYKQLEEATSGFKEELRRGTFGTVYKGELLEAFVAVKKLNCVVQDVEREFKTEMKAIGQIHHNNLVRLIGYCDYKQHRLLVYEFLSNGTLATFLFGDSKPSLKQRAEIALGVARGLLYFHEECSSQIINCDIKPQNRLLDEYNNAKIWDFGLAKLLAMNQSQTHTAIRGTKGYVAPEWFKNMPITTKVDVYSFGEVLLEIVCCRRSVDMEISGEEKEILTDWAYDCHQDGALDDLVSFEVEALSDRKKLETYVMVAMWCIQENPSLGPNTRKVVQMLEGVVEVHVPSCPSPYLETN</sequence>
<keyword evidence="11" id="KW-0067">ATP-binding</keyword>
<accession>A0A2P5BJ63</accession>
<keyword evidence="16" id="KW-0325">Glycoprotein</keyword>
<evidence type="ECO:0000256" key="11">
    <source>
        <dbReference type="ARBA" id="ARBA00022840"/>
    </source>
</evidence>
<evidence type="ECO:0000256" key="9">
    <source>
        <dbReference type="ARBA" id="ARBA00022741"/>
    </source>
</evidence>
<dbReference type="InterPro" id="IPR011009">
    <property type="entry name" value="Kinase-like_dom_sf"/>
</dbReference>
<dbReference type="GO" id="GO:0005524">
    <property type="term" value="F:ATP binding"/>
    <property type="evidence" value="ECO:0007669"/>
    <property type="project" value="UniProtKB-KW"/>
</dbReference>
<evidence type="ECO:0000256" key="1">
    <source>
        <dbReference type="ARBA" id="ARBA00004479"/>
    </source>
</evidence>
<evidence type="ECO:0000256" key="13">
    <source>
        <dbReference type="ARBA" id="ARBA00023136"/>
    </source>
</evidence>
<dbReference type="PROSITE" id="PS50011">
    <property type="entry name" value="PROTEIN_KINASE_DOM"/>
    <property type="match status" value="1"/>
</dbReference>
<evidence type="ECO:0000256" key="2">
    <source>
        <dbReference type="ARBA" id="ARBA00012513"/>
    </source>
</evidence>
<keyword evidence="15" id="KW-0675">Receptor</keyword>
<evidence type="ECO:0000313" key="20">
    <source>
        <dbReference type="EMBL" id="PON48832.1"/>
    </source>
</evidence>
<evidence type="ECO:0000256" key="17">
    <source>
        <dbReference type="ARBA" id="ARBA00047899"/>
    </source>
</evidence>
<evidence type="ECO:0000256" key="16">
    <source>
        <dbReference type="ARBA" id="ARBA00023180"/>
    </source>
</evidence>
<dbReference type="SMART" id="SM00220">
    <property type="entry name" value="S_TKc"/>
    <property type="match status" value="1"/>
</dbReference>
<dbReference type="Gene3D" id="1.10.510.10">
    <property type="entry name" value="Transferase(Phosphotransferase) domain 1"/>
    <property type="match status" value="1"/>
</dbReference>
<dbReference type="SUPFAM" id="SSF56112">
    <property type="entry name" value="Protein kinase-like (PK-like)"/>
    <property type="match status" value="1"/>
</dbReference>
<dbReference type="GO" id="GO:0016020">
    <property type="term" value="C:membrane"/>
    <property type="evidence" value="ECO:0007669"/>
    <property type="project" value="UniProtKB-SubCell"/>
</dbReference>
<keyword evidence="14" id="KW-1015">Disulfide bond</keyword>
<evidence type="ECO:0000256" key="12">
    <source>
        <dbReference type="ARBA" id="ARBA00022989"/>
    </source>
</evidence>
<comment type="caution">
    <text evidence="20">The sequence shown here is derived from an EMBL/GenBank/DDBJ whole genome shotgun (WGS) entry which is preliminary data.</text>
</comment>
<keyword evidence="4" id="KW-0245">EGF-like domain</keyword>
<evidence type="ECO:0000256" key="10">
    <source>
        <dbReference type="ARBA" id="ARBA00022777"/>
    </source>
</evidence>
<name>A0A2P5BJ63_PARAD</name>
<keyword evidence="9" id="KW-0547">Nucleotide-binding</keyword>
<evidence type="ECO:0000256" key="4">
    <source>
        <dbReference type="ARBA" id="ARBA00022536"/>
    </source>
</evidence>
<dbReference type="Gene3D" id="3.30.200.20">
    <property type="entry name" value="Phosphorylase Kinase, domain 1"/>
    <property type="match status" value="1"/>
</dbReference>
<dbReference type="Pfam" id="PF00069">
    <property type="entry name" value="Pkinase"/>
    <property type="match status" value="1"/>
</dbReference>
<gene>
    <name evidence="20" type="ORF">PanWU01x14_235350</name>
</gene>
<keyword evidence="12" id="KW-1133">Transmembrane helix</keyword>
<keyword evidence="21" id="KW-1185">Reference proteome</keyword>
<protein>
    <recommendedName>
        <fullName evidence="2">non-specific serine/threonine protein kinase</fullName>
        <ecNumber evidence="2">2.7.11.1</ecNumber>
    </recommendedName>
</protein>
<dbReference type="GO" id="GO:0030246">
    <property type="term" value="F:carbohydrate binding"/>
    <property type="evidence" value="ECO:0007669"/>
    <property type="project" value="UniProtKB-KW"/>
</dbReference>
<dbReference type="STRING" id="3476.A0A2P5BJ63"/>
<dbReference type="AlphaFoldDB" id="A0A2P5BJ63"/>
<evidence type="ECO:0000256" key="7">
    <source>
        <dbReference type="ARBA" id="ARBA00022729"/>
    </source>
</evidence>
<proteinExistence type="predicted"/>
<keyword evidence="5" id="KW-0808">Transferase</keyword>
<dbReference type="PANTHER" id="PTHR47976:SF15">
    <property type="entry name" value="G-TYPE LECTIN S-RECEPTOR-LIKE SERINE_THREONINE-PROTEIN KINASE RLK1"/>
    <property type="match status" value="1"/>
</dbReference>
<keyword evidence="3 20" id="KW-0723">Serine/threonine-protein kinase</keyword>
<evidence type="ECO:0000256" key="15">
    <source>
        <dbReference type="ARBA" id="ARBA00023170"/>
    </source>
</evidence>
<dbReference type="GO" id="GO:0004674">
    <property type="term" value="F:protein serine/threonine kinase activity"/>
    <property type="evidence" value="ECO:0007669"/>
    <property type="project" value="UniProtKB-KW"/>
</dbReference>
<dbReference type="EMBL" id="JXTB01000271">
    <property type="protein sequence ID" value="PON48832.1"/>
    <property type="molecule type" value="Genomic_DNA"/>
</dbReference>
<comment type="catalytic activity">
    <reaction evidence="18">
        <text>L-seryl-[protein] + ATP = O-phospho-L-seryl-[protein] + ADP + H(+)</text>
        <dbReference type="Rhea" id="RHEA:17989"/>
        <dbReference type="Rhea" id="RHEA-COMP:9863"/>
        <dbReference type="Rhea" id="RHEA-COMP:11604"/>
        <dbReference type="ChEBI" id="CHEBI:15378"/>
        <dbReference type="ChEBI" id="CHEBI:29999"/>
        <dbReference type="ChEBI" id="CHEBI:30616"/>
        <dbReference type="ChEBI" id="CHEBI:83421"/>
        <dbReference type="ChEBI" id="CHEBI:456216"/>
        <dbReference type="EC" id="2.7.11.1"/>
    </reaction>
</comment>
<evidence type="ECO:0000259" key="19">
    <source>
        <dbReference type="PROSITE" id="PS50011"/>
    </source>
</evidence>
<evidence type="ECO:0000256" key="5">
    <source>
        <dbReference type="ARBA" id="ARBA00022679"/>
    </source>
</evidence>
<feature type="domain" description="Protein kinase" evidence="19">
    <location>
        <begin position="108"/>
        <end position="391"/>
    </location>
</feature>
<dbReference type="InterPro" id="IPR000719">
    <property type="entry name" value="Prot_kinase_dom"/>
</dbReference>
<dbReference type="EC" id="2.7.11.1" evidence="2"/>
<dbReference type="FunFam" id="1.10.510.10:FF:000237">
    <property type="entry name" value="G-type lectin S-receptor-like serine/threonine-protein kinase"/>
    <property type="match status" value="1"/>
</dbReference>
<organism evidence="20 21">
    <name type="scientific">Parasponia andersonii</name>
    <name type="common">Sponia andersonii</name>
    <dbReference type="NCBI Taxonomy" id="3476"/>
    <lineage>
        <taxon>Eukaryota</taxon>
        <taxon>Viridiplantae</taxon>
        <taxon>Streptophyta</taxon>
        <taxon>Embryophyta</taxon>
        <taxon>Tracheophyta</taxon>
        <taxon>Spermatophyta</taxon>
        <taxon>Magnoliopsida</taxon>
        <taxon>eudicotyledons</taxon>
        <taxon>Gunneridae</taxon>
        <taxon>Pentapetalae</taxon>
        <taxon>rosids</taxon>
        <taxon>fabids</taxon>
        <taxon>Rosales</taxon>
        <taxon>Cannabaceae</taxon>
        <taxon>Parasponia</taxon>
    </lineage>
</organism>
<evidence type="ECO:0000256" key="3">
    <source>
        <dbReference type="ARBA" id="ARBA00022527"/>
    </source>
</evidence>